<dbReference type="InterPro" id="IPR037883">
    <property type="entry name" value="Knr4/Smi1-like_sf"/>
</dbReference>
<organism evidence="2 3">
    <name type="scientific">Amycolatopsis magusensis</name>
    <dbReference type="NCBI Taxonomy" id="882444"/>
    <lineage>
        <taxon>Bacteria</taxon>
        <taxon>Bacillati</taxon>
        <taxon>Actinomycetota</taxon>
        <taxon>Actinomycetes</taxon>
        <taxon>Pseudonocardiales</taxon>
        <taxon>Pseudonocardiaceae</taxon>
        <taxon>Amycolatopsis</taxon>
    </lineage>
</organism>
<name>A0ABS4Q3P6_9PSEU</name>
<dbReference type="Proteomes" id="UP000741013">
    <property type="component" value="Unassembled WGS sequence"/>
</dbReference>
<dbReference type="RefSeq" id="WP_209669276.1">
    <property type="nucleotide sequence ID" value="NZ_JAGGMS010000001.1"/>
</dbReference>
<evidence type="ECO:0000313" key="3">
    <source>
        <dbReference type="Proteomes" id="UP000741013"/>
    </source>
</evidence>
<sequence>MHEQLEPAVSAVLTAGGPQADRAVGDTALLLAGSGFPGEADRLVRTWLSATGRPVTALVTTPVHARAWAMLFEALGERPKWAGALLPLDLDAEEAAHRAHLSRPVPSLPTGLLGDSTAGRIVSGLAEHLEKGAEDPTKTALLRAEDLARDGDPEAAREALAEWAALRPSMPAALACRHLAPLLVAGADPLDLGEDHATALAAELIAALRTRHAPDTASLDWPALVGRILELREQTGRAPASTRDTAAAEARLGRELPPDYREFLHTSDGLPADVTFPRLLAAAELTAHGGVVPISEAGESMILLSPASSGWVVVQTDPVLGTSTHRTFRELLEEHLRLLES</sequence>
<comment type="caution">
    <text evidence="2">The sequence shown here is derived from an EMBL/GenBank/DDBJ whole genome shotgun (WGS) entry which is preliminary data.</text>
</comment>
<protein>
    <recommendedName>
        <fullName evidence="1">Knr4/Smi1-like domain-containing protein</fullName>
    </recommendedName>
</protein>
<dbReference type="SMART" id="SM00860">
    <property type="entry name" value="SMI1_KNR4"/>
    <property type="match status" value="1"/>
</dbReference>
<evidence type="ECO:0000313" key="2">
    <source>
        <dbReference type="EMBL" id="MBP2186300.1"/>
    </source>
</evidence>
<reference evidence="2 3" key="1">
    <citation type="submission" date="2021-03" db="EMBL/GenBank/DDBJ databases">
        <title>Sequencing the genomes of 1000 actinobacteria strains.</title>
        <authorList>
            <person name="Klenk H.-P."/>
        </authorList>
    </citation>
    <scope>NUCLEOTIDE SEQUENCE [LARGE SCALE GENOMIC DNA]</scope>
    <source>
        <strain evidence="2 3">DSM 45510</strain>
    </source>
</reference>
<dbReference type="InterPro" id="IPR018958">
    <property type="entry name" value="Knr4/Smi1-like_dom"/>
</dbReference>
<keyword evidence="3" id="KW-1185">Reference proteome</keyword>
<proteinExistence type="predicted"/>
<dbReference type="EMBL" id="JAGGMS010000001">
    <property type="protein sequence ID" value="MBP2186300.1"/>
    <property type="molecule type" value="Genomic_DNA"/>
</dbReference>
<gene>
    <name evidence="2" type="ORF">JOM49_007826</name>
</gene>
<feature type="domain" description="Knr4/Smi1-like" evidence="1">
    <location>
        <begin position="239"/>
        <end position="334"/>
    </location>
</feature>
<evidence type="ECO:0000259" key="1">
    <source>
        <dbReference type="SMART" id="SM00860"/>
    </source>
</evidence>
<dbReference type="SUPFAM" id="SSF160631">
    <property type="entry name" value="SMI1/KNR4-like"/>
    <property type="match status" value="1"/>
</dbReference>
<accession>A0ABS4Q3P6</accession>